<evidence type="ECO:0000259" key="6">
    <source>
        <dbReference type="PROSITE" id="PS50181"/>
    </source>
</evidence>
<dbReference type="InterPro" id="IPR015943">
    <property type="entry name" value="WD40/YVTN_repeat-like_dom_sf"/>
</dbReference>
<evidence type="ECO:0000256" key="1">
    <source>
        <dbReference type="ARBA" id="ARBA00022574"/>
    </source>
</evidence>
<dbReference type="PANTHER" id="PTHR14604:SF4">
    <property type="entry name" value="F-BOX DOMAIN-CONTAINING PROTEIN"/>
    <property type="match status" value="1"/>
</dbReference>
<feature type="domain" description="F-box" evidence="6">
    <location>
        <begin position="146"/>
        <end position="192"/>
    </location>
</feature>
<feature type="region of interest" description="Disordered" evidence="5">
    <location>
        <begin position="494"/>
        <end position="517"/>
    </location>
</feature>
<dbReference type="SMART" id="SM01028">
    <property type="entry name" value="Beta-TrCP_D"/>
    <property type="match status" value="1"/>
</dbReference>
<sequence length="622" mass="70642">MFRSSSGSALVDKDRDLLWEQWNSNSDSSPRMDDSPYINDISNISLLSPYYPMRQDCGDSPDQPVKDYKGPLQKHKKMRITPLTDDYNPRDNLSDQYLCEYEATLEKFSSNWNEHEQLDFIERILNRMSHNQLFFTHKLIQPMLQRDFIALLPQHLAEMILLNLDAQTLASCEAVSTKWRAVLAKGQLWRKVIERNVRTDNMWRGLSEKKKWELFPKVVNDIAKIESNWRNGVYKLSSINCRSENSKGVYCLQYDDEKIVSGLRDNTIKVWNRQDLSCERVLSGHTGSVLCLQYDERVHLMQRSKDRSIAVWDMVSPREINLRRVLVGHRAAVNVVDFDDRYIVSASGDRTIKVWSADSLEFVRTLSGHKRGIACLQYRGRLVVSGSSDNSIRLWDIHSGVCLRVLEGHEELVRCIRFDDKRIVSGAYDGKIRVWDLEAALDPRSSPSSLCLSTLVQHTGRVFRLQFDDFQIVSSSHDDTILIWDFLVEPAAQSSGASPPSSTQDDPAPQLLYRPAQRSGPLQPMALVALLRVHQERMTPVGRLVQALLTAIAGSPSKEFQEDGIREEGAALANNREEPRSLEVIQMDSSSDEEEADAAAPGPSNRRGRAPPASPEPFDKGA</sequence>
<evidence type="ECO:0000256" key="3">
    <source>
        <dbReference type="ARBA" id="ARBA00022786"/>
    </source>
</evidence>
<feature type="repeat" description="WD" evidence="4">
    <location>
        <begin position="366"/>
        <end position="405"/>
    </location>
</feature>
<protein>
    <submittedName>
        <fullName evidence="7">F-box domain protein</fullName>
    </submittedName>
</protein>
<dbReference type="InterPro" id="IPR019775">
    <property type="entry name" value="WD40_repeat_CS"/>
</dbReference>
<dbReference type="CDD" id="cd00200">
    <property type="entry name" value="WD40"/>
    <property type="match status" value="1"/>
</dbReference>
<dbReference type="PROSITE" id="PS00678">
    <property type="entry name" value="WD_REPEATS_1"/>
    <property type="match status" value="2"/>
</dbReference>
<feature type="repeat" description="WD" evidence="4">
    <location>
        <begin position="455"/>
        <end position="485"/>
    </location>
</feature>
<dbReference type="Pfam" id="PF12937">
    <property type="entry name" value="F-box-like"/>
    <property type="match status" value="1"/>
</dbReference>
<accession>A0A0D6LBW2</accession>
<feature type="repeat" description="WD" evidence="4">
    <location>
        <begin position="406"/>
        <end position="445"/>
    </location>
</feature>
<dbReference type="InterPro" id="IPR020472">
    <property type="entry name" value="WD40_PAC1"/>
</dbReference>
<dbReference type="Pfam" id="PF12125">
    <property type="entry name" value="Beta-TrCP_D"/>
    <property type="match status" value="1"/>
</dbReference>
<dbReference type="SUPFAM" id="SSF81383">
    <property type="entry name" value="F-box domain"/>
    <property type="match status" value="1"/>
</dbReference>
<name>A0A0D6LBW2_9BILA</name>
<dbReference type="PANTHER" id="PTHR14604">
    <property type="entry name" value="WD40 REPEAT PF20"/>
    <property type="match status" value="1"/>
</dbReference>
<evidence type="ECO:0000256" key="2">
    <source>
        <dbReference type="ARBA" id="ARBA00022737"/>
    </source>
</evidence>
<evidence type="ECO:0000256" key="4">
    <source>
        <dbReference type="PROSITE-ProRule" id="PRU00221"/>
    </source>
</evidence>
<feature type="repeat" description="WD" evidence="4">
    <location>
        <begin position="282"/>
        <end position="322"/>
    </location>
</feature>
<dbReference type="PROSITE" id="PS50181">
    <property type="entry name" value="FBOX"/>
    <property type="match status" value="1"/>
</dbReference>
<keyword evidence="1 4" id="KW-0853">WD repeat</keyword>
<keyword evidence="8" id="KW-1185">Reference proteome</keyword>
<proteinExistence type="predicted"/>
<reference evidence="7 8" key="1">
    <citation type="submission" date="2013-05" db="EMBL/GenBank/DDBJ databases">
        <title>Draft genome of the parasitic nematode Anyclostoma ceylanicum.</title>
        <authorList>
            <person name="Mitreva M."/>
        </authorList>
    </citation>
    <scope>NUCLEOTIDE SEQUENCE [LARGE SCALE GENOMIC DNA]</scope>
</reference>
<keyword evidence="2" id="KW-0677">Repeat</keyword>
<dbReference type="Proteomes" id="UP000054495">
    <property type="component" value="Unassembled WGS sequence"/>
</dbReference>
<dbReference type="PRINTS" id="PR00320">
    <property type="entry name" value="GPROTEINBRPT"/>
</dbReference>
<dbReference type="SUPFAM" id="SSF50978">
    <property type="entry name" value="WD40 repeat-like"/>
    <property type="match status" value="1"/>
</dbReference>
<dbReference type="PROSITE" id="PS50294">
    <property type="entry name" value="WD_REPEATS_REGION"/>
    <property type="match status" value="3"/>
</dbReference>
<dbReference type="EMBL" id="KE125307">
    <property type="protein sequence ID" value="EPB69354.1"/>
    <property type="molecule type" value="Genomic_DNA"/>
</dbReference>
<dbReference type="Gene3D" id="1.20.1280.50">
    <property type="match status" value="1"/>
</dbReference>
<dbReference type="InterPro" id="IPR001680">
    <property type="entry name" value="WD40_rpt"/>
</dbReference>
<dbReference type="InterPro" id="IPR001810">
    <property type="entry name" value="F-box_dom"/>
</dbReference>
<dbReference type="InterPro" id="IPR036322">
    <property type="entry name" value="WD40_repeat_dom_sf"/>
</dbReference>
<keyword evidence="3" id="KW-0833">Ubl conjugation pathway</keyword>
<dbReference type="InterPro" id="IPR036047">
    <property type="entry name" value="F-box-like_dom_sf"/>
</dbReference>
<feature type="repeat" description="WD" evidence="4">
    <location>
        <begin position="326"/>
        <end position="365"/>
    </location>
</feature>
<organism evidence="7 8">
    <name type="scientific">Ancylostoma ceylanicum</name>
    <dbReference type="NCBI Taxonomy" id="53326"/>
    <lineage>
        <taxon>Eukaryota</taxon>
        <taxon>Metazoa</taxon>
        <taxon>Ecdysozoa</taxon>
        <taxon>Nematoda</taxon>
        <taxon>Chromadorea</taxon>
        <taxon>Rhabditida</taxon>
        <taxon>Rhabditina</taxon>
        <taxon>Rhabditomorpha</taxon>
        <taxon>Strongyloidea</taxon>
        <taxon>Ancylostomatidae</taxon>
        <taxon>Ancylostomatinae</taxon>
        <taxon>Ancylostoma</taxon>
    </lineage>
</organism>
<feature type="compositionally biased region" description="Basic and acidic residues" evidence="5">
    <location>
        <begin position="570"/>
        <end position="581"/>
    </location>
</feature>
<dbReference type="GO" id="GO:0046983">
    <property type="term" value="F:protein dimerization activity"/>
    <property type="evidence" value="ECO:0007669"/>
    <property type="project" value="InterPro"/>
</dbReference>
<dbReference type="InterPro" id="IPR050995">
    <property type="entry name" value="WD-F-box_domain-protein"/>
</dbReference>
<evidence type="ECO:0000256" key="5">
    <source>
        <dbReference type="SAM" id="MobiDB-lite"/>
    </source>
</evidence>
<evidence type="ECO:0000313" key="8">
    <source>
        <dbReference type="Proteomes" id="UP000054495"/>
    </source>
</evidence>
<dbReference type="InterPro" id="IPR021977">
    <property type="entry name" value="Beta-TrCP_D"/>
</dbReference>
<dbReference type="Gene3D" id="2.130.10.10">
    <property type="entry name" value="YVTN repeat-like/Quinoprotein amine dehydrogenase"/>
    <property type="match status" value="1"/>
</dbReference>
<feature type="region of interest" description="Disordered" evidence="5">
    <location>
        <begin position="570"/>
        <end position="622"/>
    </location>
</feature>
<dbReference type="AlphaFoldDB" id="A0A0D6LBW2"/>
<dbReference type="PROSITE" id="PS50082">
    <property type="entry name" value="WD_REPEATS_2"/>
    <property type="match status" value="5"/>
</dbReference>
<dbReference type="Gene3D" id="6.10.250.1840">
    <property type="match status" value="1"/>
</dbReference>
<dbReference type="SMART" id="SM00320">
    <property type="entry name" value="WD40"/>
    <property type="match status" value="6"/>
</dbReference>
<dbReference type="Pfam" id="PF00400">
    <property type="entry name" value="WD40"/>
    <property type="match status" value="6"/>
</dbReference>
<gene>
    <name evidence="7" type="ORF">ANCCEY_11561</name>
</gene>
<evidence type="ECO:0000313" key="7">
    <source>
        <dbReference type="EMBL" id="EPB69354.1"/>
    </source>
</evidence>
<dbReference type="SMART" id="SM00256">
    <property type="entry name" value="FBOX"/>
    <property type="match status" value="1"/>
</dbReference>